<comment type="caution">
    <text evidence="1">The sequence shown here is derived from an EMBL/GenBank/DDBJ whole genome shotgun (WGS) entry which is preliminary data.</text>
</comment>
<dbReference type="AlphaFoldDB" id="A0A4Z2FK44"/>
<dbReference type="Proteomes" id="UP000314294">
    <property type="component" value="Unassembled WGS sequence"/>
</dbReference>
<sequence>MVSGRGNFLLTRYFPTAPRVGSEPELLQERVAAWGEGEALQQGVEVSEVALVKGHCGFSLQHALLLPRARRGEGEGRRKESTEEASKAIHATALQKDLAHTSHLLWSEPEPLWSIVARLWMNKDTGLPPSKVNGLQAQVVVHGDGLELRKNLGVPVHLLWIPQGRVDVHVVLRRRASQKQRLSSREAQQGRVHS</sequence>
<name>A0A4Z2FK44_9TELE</name>
<evidence type="ECO:0000313" key="2">
    <source>
        <dbReference type="Proteomes" id="UP000314294"/>
    </source>
</evidence>
<evidence type="ECO:0000313" key="1">
    <source>
        <dbReference type="EMBL" id="TNN41154.1"/>
    </source>
</evidence>
<keyword evidence="2" id="KW-1185">Reference proteome</keyword>
<protein>
    <submittedName>
        <fullName evidence="1">Uncharacterized protein</fullName>
    </submittedName>
</protein>
<proteinExistence type="predicted"/>
<reference evidence="1 2" key="1">
    <citation type="submission" date="2019-03" db="EMBL/GenBank/DDBJ databases">
        <title>First draft genome of Liparis tanakae, snailfish: a comprehensive survey of snailfish specific genes.</title>
        <authorList>
            <person name="Kim W."/>
            <person name="Song I."/>
            <person name="Jeong J.-H."/>
            <person name="Kim D."/>
            <person name="Kim S."/>
            <person name="Ryu S."/>
            <person name="Song J.Y."/>
            <person name="Lee S.K."/>
        </authorList>
    </citation>
    <scope>NUCLEOTIDE SEQUENCE [LARGE SCALE GENOMIC DNA]</scope>
    <source>
        <tissue evidence="1">Muscle</tissue>
    </source>
</reference>
<gene>
    <name evidence="1" type="ORF">EYF80_048669</name>
</gene>
<accession>A0A4Z2FK44</accession>
<dbReference type="EMBL" id="SRLO01001130">
    <property type="protein sequence ID" value="TNN41154.1"/>
    <property type="molecule type" value="Genomic_DNA"/>
</dbReference>
<organism evidence="1 2">
    <name type="scientific">Liparis tanakae</name>
    <name type="common">Tanaka's snailfish</name>
    <dbReference type="NCBI Taxonomy" id="230148"/>
    <lineage>
        <taxon>Eukaryota</taxon>
        <taxon>Metazoa</taxon>
        <taxon>Chordata</taxon>
        <taxon>Craniata</taxon>
        <taxon>Vertebrata</taxon>
        <taxon>Euteleostomi</taxon>
        <taxon>Actinopterygii</taxon>
        <taxon>Neopterygii</taxon>
        <taxon>Teleostei</taxon>
        <taxon>Neoteleostei</taxon>
        <taxon>Acanthomorphata</taxon>
        <taxon>Eupercaria</taxon>
        <taxon>Perciformes</taxon>
        <taxon>Cottioidei</taxon>
        <taxon>Cottales</taxon>
        <taxon>Liparidae</taxon>
        <taxon>Liparis</taxon>
    </lineage>
</organism>